<evidence type="ECO:0000313" key="1">
    <source>
        <dbReference type="EMBL" id="GAP49636.1"/>
    </source>
</evidence>
<protein>
    <recommendedName>
        <fullName evidence="3">MaoC-like domain-containing protein</fullName>
    </recommendedName>
</protein>
<dbReference type="EMBL" id="DF968307">
    <property type="protein sequence ID" value="GAP49636.1"/>
    <property type="molecule type" value="Genomic_DNA"/>
</dbReference>
<dbReference type="Proteomes" id="UP000053859">
    <property type="component" value="Unassembled WGS sequence"/>
</dbReference>
<reference evidence="1" key="1">
    <citation type="journal article" date="2015" name="Genome Announc.">
        <title>Draft Genome Sequence of Thiostrepton-Producing Streptomyces azureus ATCC 14921.</title>
        <authorList>
            <person name="Sakihara K."/>
            <person name="Maeda J."/>
            <person name="Tashiro K."/>
            <person name="Fujino Y."/>
            <person name="Kuhara S."/>
            <person name="Ohshima T."/>
            <person name="Ogata S."/>
            <person name="Doi K."/>
        </authorList>
    </citation>
    <scope>NUCLEOTIDE SEQUENCE [LARGE SCALE GENOMIC DNA]</scope>
    <source>
        <strain evidence="1">ATCC14921</strain>
    </source>
</reference>
<proteinExistence type="predicted"/>
<dbReference type="AlphaFoldDB" id="A0A0K8PP48"/>
<dbReference type="InterPro" id="IPR029069">
    <property type="entry name" value="HotDog_dom_sf"/>
</dbReference>
<evidence type="ECO:0000313" key="2">
    <source>
        <dbReference type="Proteomes" id="UP000053859"/>
    </source>
</evidence>
<dbReference type="SUPFAM" id="SSF54637">
    <property type="entry name" value="Thioesterase/thiol ester dehydrase-isomerase"/>
    <property type="match status" value="1"/>
</dbReference>
<sequence length="148" mass="15558">MVRGGDFGAGGANKASALEVGQVLTAQRTILAEDIAAFASLVGDEGRHHVSADGPVMAHGLLTASLATRVGGRLDYIARRMSWEFLKPVWEGESITARVTVRALRRTRSGTELELGIVIVNQDGHEVLRGDSTGVVRDGAGVRPSTPG</sequence>
<accession>A0A0K8PP48</accession>
<organism evidence="1 2">
    <name type="scientific">Streptomyces azureus</name>
    <dbReference type="NCBI Taxonomy" id="146537"/>
    <lineage>
        <taxon>Bacteria</taxon>
        <taxon>Bacillati</taxon>
        <taxon>Actinomycetota</taxon>
        <taxon>Actinomycetes</taxon>
        <taxon>Kitasatosporales</taxon>
        <taxon>Streptomycetaceae</taxon>
        <taxon>Streptomyces</taxon>
    </lineage>
</organism>
<dbReference type="Gene3D" id="3.10.129.10">
    <property type="entry name" value="Hotdog Thioesterase"/>
    <property type="match status" value="1"/>
</dbReference>
<keyword evidence="2" id="KW-1185">Reference proteome</keyword>
<gene>
    <name evidence="1" type="ORF">SAZU_4499</name>
</gene>
<dbReference type="PATRIC" id="fig|146537.3.peg.4729"/>
<evidence type="ECO:0008006" key="3">
    <source>
        <dbReference type="Google" id="ProtNLM"/>
    </source>
</evidence>
<name>A0A0K8PP48_STRAJ</name>